<dbReference type="OrthoDB" id="8038273at2759"/>
<dbReference type="EMBL" id="CAKOFQ010006669">
    <property type="protein sequence ID" value="CAH1957170.1"/>
    <property type="molecule type" value="Genomic_DNA"/>
</dbReference>
<dbReference type="Proteomes" id="UP001152888">
    <property type="component" value="Unassembled WGS sequence"/>
</dbReference>
<organism evidence="3 4">
    <name type="scientific">Acanthoscelides obtectus</name>
    <name type="common">Bean weevil</name>
    <name type="synonym">Bruchus obtectus</name>
    <dbReference type="NCBI Taxonomy" id="200917"/>
    <lineage>
        <taxon>Eukaryota</taxon>
        <taxon>Metazoa</taxon>
        <taxon>Ecdysozoa</taxon>
        <taxon>Arthropoda</taxon>
        <taxon>Hexapoda</taxon>
        <taxon>Insecta</taxon>
        <taxon>Pterygota</taxon>
        <taxon>Neoptera</taxon>
        <taxon>Endopterygota</taxon>
        <taxon>Coleoptera</taxon>
        <taxon>Polyphaga</taxon>
        <taxon>Cucujiformia</taxon>
        <taxon>Chrysomeloidea</taxon>
        <taxon>Chrysomelidae</taxon>
        <taxon>Bruchinae</taxon>
        <taxon>Bruchini</taxon>
        <taxon>Acanthoscelides</taxon>
    </lineage>
</organism>
<dbReference type="GO" id="GO:0006357">
    <property type="term" value="P:regulation of transcription by RNA polymerase II"/>
    <property type="evidence" value="ECO:0007669"/>
    <property type="project" value="TreeGrafter"/>
</dbReference>
<dbReference type="InterPro" id="IPR029526">
    <property type="entry name" value="PGBD"/>
</dbReference>
<proteinExistence type="predicted"/>
<dbReference type="GO" id="GO:0005634">
    <property type="term" value="C:nucleus"/>
    <property type="evidence" value="ECO:0007669"/>
    <property type="project" value="TreeGrafter"/>
</dbReference>
<feature type="region of interest" description="Disordered" evidence="1">
    <location>
        <begin position="213"/>
        <end position="268"/>
    </location>
</feature>
<evidence type="ECO:0000313" key="4">
    <source>
        <dbReference type="Proteomes" id="UP001152888"/>
    </source>
</evidence>
<dbReference type="PROSITE" id="PS51029">
    <property type="entry name" value="MADF"/>
    <property type="match status" value="1"/>
</dbReference>
<dbReference type="InterPro" id="IPR039353">
    <property type="entry name" value="TF_Adf1"/>
</dbReference>
<feature type="compositionally biased region" description="Polar residues" evidence="1">
    <location>
        <begin position="221"/>
        <end position="264"/>
    </location>
</feature>
<dbReference type="AlphaFoldDB" id="A0A9P0NUV3"/>
<feature type="compositionally biased region" description="Basic and acidic residues" evidence="1">
    <location>
        <begin position="33"/>
        <end position="64"/>
    </location>
</feature>
<protein>
    <recommendedName>
        <fullName evidence="2">MADF domain-containing protein</fullName>
    </recommendedName>
</protein>
<dbReference type="PANTHER" id="PTHR12243:SF67">
    <property type="entry name" value="COREPRESSOR OF PANGOLIN, ISOFORM A-RELATED"/>
    <property type="match status" value="1"/>
</dbReference>
<reference evidence="3" key="1">
    <citation type="submission" date="2022-03" db="EMBL/GenBank/DDBJ databases">
        <authorList>
            <person name="Sayadi A."/>
        </authorList>
    </citation>
    <scope>NUCLEOTIDE SEQUENCE</scope>
</reference>
<dbReference type="InterPro" id="IPR006578">
    <property type="entry name" value="MADF-dom"/>
</dbReference>
<dbReference type="Pfam" id="PF13843">
    <property type="entry name" value="DDE_Tnp_1_7"/>
    <property type="match status" value="1"/>
</dbReference>
<dbReference type="GO" id="GO:0005667">
    <property type="term" value="C:transcription regulator complex"/>
    <property type="evidence" value="ECO:0007669"/>
    <property type="project" value="TreeGrafter"/>
</dbReference>
<keyword evidence="4" id="KW-1185">Reference proteome</keyword>
<dbReference type="PANTHER" id="PTHR12243">
    <property type="entry name" value="MADF DOMAIN TRANSCRIPTION FACTOR"/>
    <property type="match status" value="1"/>
</dbReference>
<dbReference type="SMART" id="SM00595">
    <property type="entry name" value="MADF"/>
    <property type="match status" value="1"/>
</dbReference>
<sequence>MYNSTPHSVTGRTPSELFFKRKFRDKLPMVNDTMERTAQDTEVKDRDQERKQIGKEKGDMKRKAEECDLIPGDKVYIKNVNKENKLSLDYNPETHTVENTKGGDITDKPEIWDKAAEDYKNRNKKTEAWRSICAQLKENFENLSDGERKEFGQLVLKRWNNIRDQWLKWRNRDKNSKKSGAAASKLRKYLYHEQLNFLEQGLYHRSTDASMVYEHSDEAESQQQTEELQSAEDQGTATPDATKQTSQTPTAKIPSVKTTSVQQSTRKRKRTLDEFELRMLKSLLKKHKECSFQIYKDLIVNETNLYAEAVFLTEKISENSRITKWKPITSMEMLTFIGLILHTGTIKVNRMQDYWKTHPLFNLKCFSEHMSRDGFLVPTFCQKRTCTVIRRSTLQN</sequence>
<evidence type="ECO:0000313" key="3">
    <source>
        <dbReference type="EMBL" id="CAH1957170.1"/>
    </source>
</evidence>
<comment type="caution">
    <text evidence="3">The sequence shown here is derived from an EMBL/GenBank/DDBJ whole genome shotgun (WGS) entry which is preliminary data.</text>
</comment>
<evidence type="ECO:0000259" key="2">
    <source>
        <dbReference type="PROSITE" id="PS51029"/>
    </source>
</evidence>
<evidence type="ECO:0000256" key="1">
    <source>
        <dbReference type="SAM" id="MobiDB-lite"/>
    </source>
</evidence>
<name>A0A9P0NUV3_ACAOB</name>
<feature type="domain" description="MADF" evidence="2">
    <location>
        <begin position="100"/>
        <end position="203"/>
    </location>
</feature>
<dbReference type="Pfam" id="PF10545">
    <property type="entry name" value="MADF_DNA_bdg"/>
    <property type="match status" value="1"/>
</dbReference>
<feature type="region of interest" description="Disordered" evidence="1">
    <location>
        <begin position="31"/>
        <end position="64"/>
    </location>
</feature>
<accession>A0A9P0NUV3</accession>
<gene>
    <name evidence="3" type="ORF">ACAOBT_LOCUS1929</name>
</gene>